<keyword evidence="8" id="KW-1185">Reference proteome</keyword>
<dbReference type="InterPro" id="IPR026461">
    <property type="entry name" value="Trfase_2_rSAM/seldom_assoc"/>
</dbReference>
<keyword evidence="3" id="KW-0328">Glycosyltransferase</keyword>
<comment type="subcellular location">
    <subcellularLocation>
        <location evidence="1">Cell membrane</location>
    </subcellularLocation>
</comment>
<dbReference type="eggNOG" id="COG1216">
    <property type="taxonomic scope" value="Bacteria"/>
</dbReference>
<dbReference type="InterPro" id="IPR029044">
    <property type="entry name" value="Nucleotide-diphossugar_trans"/>
</dbReference>
<comment type="caution">
    <text evidence="7">The sequence shown here is derived from an EMBL/GenBank/DDBJ whole genome shotgun (WGS) entry which is preliminary data.</text>
</comment>
<dbReference type="PANTHER" id="PTHR43646">
    <property type="entry name" value="GLYCOSYLTRANSFERASE"/>
    <property type="match status" value="1"/>
</dbReference>
<gene>
    <name evidence="7" type="ORF">GP2143_11127</name>
</gene>
<evidence type="ECO:0000259" key="6">
    <source>
        <dbReference type="Pfam" id="PF00535"/>
    </source>
</evidence>
<keyword evidence="2" id="KW-1003">Cell membrane</keyword>
<evidence type="ECO:0000313" key="8">
    <source>
        <dbReference type="Proteomes" id="UP000004931"/>
    </source>
</evidence>
<evidence type="ECO:0000256" key="3">
    <source>
        <dbReference type="ARBA" id="ARBA00022676"/>
    </source>
</evidence>
<dbReference type="AlphaFoldDB" id="A0YG95"/>
<dbReference type="PANTHER" id="PTHR43646:SF2">
    <property type="entry name" value="GLYCOSYLTRANSFERASE 2-LIKE DOMAIN-CONTAINING PROTEIN"/>
    <property type="match status" value="1"/>
</dbReference>
<dbReference type="GO" id="GO:0005886">
    <property type="term" value="C:plasma membrane"/>
    <property type="evidence" value="ECO:0007669"/>
    <property type="project" value="UniProtKB-SubCell"/>
</dbReference>
<reference evidence="7 8" key="1">
    <citation type="journal article" date="2010" name="J. Bacteriol.">
        <title>Genome sequence of the oligotrophic marine Gammaproteobacterium HTCC2143, isolated from the Oregon Coast.</title>
        <authorList>
            <person name="Oh H.M."/>
            <person name="Kang I."/>
            <person name="Ferriera S."/>
            <person name="Giovannoni S.J."/>
            <person name="Cho J.C."/>
        </authorList>
    </citation>
    <scope>NUCLEOTIDE SEQUENCE [LARGE SCALE GENOMIC DNA]</scope>
    <source>
        <strain evidence="7 8">HTCC2143</strain>
    </source>
</reference>
<evidence type="ECO:0000256" key="2">
    <source>
        <dbReference type="ARBA" id="ARBA00022475"/>
    </source>
</evidence>
<keyword evidence="5" id="KW-0472">Membrane</keyword>
<name>A0YG95_9GAMM</name>
<evidence type="ECO:0000256" key="1">
    <source>
        <dbReference type="ARBA" id="ARBA00004236"/>
    </source>
</evidence>
<evidence type="ECO:0000256" key="5">
    <source>
        <dbReference type="ARBA" id="ARBA00023136"/>
    </source>
</evidence>
<dbReference type="CDD" id="cd02522">
    <property type="entry name" value="GT_2_like_a"/>
    <property type="match status" value="1"/>
</dbReference>
<dbReference type="STRING" id="247633.GP2143_11127"/>
<dbReference type="Gene3D" id="3.90.550.10">
    <property type="entry name" value="Spore Coat Polysaccharide Biosynthesis Protein SpsA, Chain A"/>
    <property type="match status" value="1"/>
</dbReference>
<dbReference type="Proteomes" id="UP000004931">
    <property type="component" value="Unassembled WGS sequence"/>
</dbReference>
<dbReference type="GO" id="GO:0016757">
    <property type="term" value="F:glycosyltransferase activity"/>
    <property type="evidence" value="ECO:0007669"/>
    <property type="project" value="UniProtKB-KW"/>
</dbReference>
<dbReference type="EMBL" id="AAVT01000010">
    <property type="protein sequence ID" value="EAW30121.1"/>
    <property type="molecule type" value="Genomic_DNA"/>
</dbReference>
<protein>
    <submittedName>
        <fullName evidence="7">Glycosyltransferase involved in cell wall biogenesis</fullName>
    </submittedName>
</protein>
<dbReference type="OrthoDB" id="5291101at2"/>
<evidence type="ECO:0000313" key="7">
    <source>
        <dbReference type="EMBL" id="EAW30121.1"/>
    </source>
</evidence>
<dbReference type="InterPro" id="IPR001173">
    <property type="entry name" value="Glyco_trans_2-like"/>
</dbReference>
<proteinExistence type="predicted"/>
<evidence type="ECO:0000256" key="4">
    <source>
        <dbReference type="ARBA" id="ARBA00022679"/>
    </source>
</evidence>
<keyword evidence="4 7" id="KW-0808">Transferase</keyword>
<feature type="domain" description="Glycosyltransferase 2-like" evidence="6">
    <location>
        <begin position="15"/>
        <end position="99"/>
    </location>
</feature>
<accession>A0YG95</accession>
<dbReference type="SUPFAM" id="SSF53448">
    <property type="entry name" value="Nucleotide-diphospho-sugar transferases"/>
    <property type="match status" value="1"/>
</dbReference>
<dbReference type="NCBIfam" id="TIGR04283">
    <property type="entry name" value="glyco_like_mftF"/>
    <property type="match status" value="1"/>
</dbReference>
<organism evidence="7 8">
    <name type="scientific">marine gamma proteobacterium HTCC2143</name>
    <dbReference type="NCBI Taxonomy" id="247633"/>
    <lineage>
        <taxon>Bacteria</taxon>
        <taxon>Pseudomonadati</taxon>
        <taxon>Pseudomonadota</taxon>
        <taxon>Gammaproteobacteria</taxon>
        <taxon>Cellvibrionales</taxon>
        <taxon>Spongiibacteraceae</taxon>
        <taxon>BD1-7 clade</taxon>
    </lineage>
</organism>
<dbReference type="Pfam" id="PF00535">
    <property type="entry name" value="Glycos_transf_2"/>
    <property type="match status" value="1"/>
</dbReference>
<sequence length="235" mass="26405">MIDGFCENEKKPLVSVIIPVLNESLTIKNCLQQFKELRNEAVEIIVVDGGSADDTVALSAPLADRVLISGDCRSAQMNAGAAVAGGQWLVFLHADTFIFSRFNSFLNHLAATTSHWGFCHIRLSGRRWVFRVIETAINWRSRLTSVATGDQMIFVRRAVFEQLGGFPAIPLMEDIAISKKLRPLSGPLVWDRPVITSSRKWQQNGVLKTVFLMWRLRLAYFFGASPEKLVKEYYG</sequence>